<dbReference type="GeneID" id="85355879"/>
<organism evidence="3 4">
    <name type="scientific">Armillaria tabescens</name>
    <name type="common">Ringless honey mushroom</name>
    <name type="synonym">Agaricus tabescens</name>
    <dbReference type="NCBI Taxonomy" id="1929756"/>
    <lineage>
        <taxon>Eukaryota</taxon>
        <taxon>Fungi</taxon>
        <taxon>Dikarya</taxon>
        <taxon>Basidiomycota</taxon>
        <taxon>Agaricomycotina</taxon>
        <taxon>Agaricomycetes</taxon>
        <taxon>Agaricomycetidae</taxon>
        <taxon>Agaricales</taxon>
        <taxon>Marasmiineae</taxon>
        <taxon>Physalacriaceae</taxon>
        <taxon>Desarmillaria</taxon>
    </lineage>
</organism>
<dbReference type="SUPFAM" id="SSF81383">
    <property type="entry name" value="F-box domain"/>
    <property type="match status" value="1"/>
</dbReference>
<feature type="region of interest" description="Disordered" evidence="1">
    <location>
        <begin position="1"/>
        <end position="26"/>
    </location>
</feature>
<dbReference type="InterPro" id="IPR036047">
    <property type="entry name" value="F-box-like_dom_sf"/>
</dbReference>
<dbReference type="EMBL" id="JAUEPS010000009">
    <property type="protein sequence ID" value="KAK0462338.1"/>
    <property type="molecule type" value="Genomic_DNA"/>
</dbReference>
<evidence type="ECO:0000256" key="1">
    <source>
        <dbReference type="SAM" id="MobiDB-lite"/>
    </source>
</evidence>
<dbReference type="Proteomes" id="UP001175211">
    <property type="component" value="Unassembled WGS sequence"/>
</dbReference>
<dbReference type="RefSeq" id="XP_060333950.1">
    <property type="nucleotide sequence ID" value="XM_060472331.1"/>
</dbReference>
<dbReference type="Gene3D" id="1.20.1280.50">
    <property type="match status" value="1"/>
</dbReference>
<accession>A0AA39NB82</accession>
<keyword evidence="4" id="KW-1185">Reference proteome</keyword>
<evidence type="ECO:0000313" key="4">
    <source>
        <dbReference type="Proteomes" id="UP001175211"/>
    </source>
</evidence>
<dbReference type="AlphaFoldDB" id="A0AA39NB82"/>
<dbReference type="PROSITE" id="PS50181">
    <property type="entry name" value="FBOX"/>
    <property type="match status" value="1"/>
</dbReference>
<protein>
    <recommendedName>
        <fullName evidence="2">F-box domain-containing protein</fullName>
    </recommendedName>
</protein>
<evidence type="ECO:0000259" key="2">
    <source>
        <dbReference type="PROSITE" id="PS50181"/>
    </source>
</evidence>
<sequence length="637" mass="72960">MPRKRKADADDEDNNAPQYGCKKSKNPPAAVDRFTKLPRDVHLEIFGYIDPLDLLHFARLTKELRAVLVDKASVAVWKAVCRNAELPGPPEGVSEPAWISLIYESRCHHCQKYVRFPDFSLRIRICHACAKVHLREVQSIYLCRTQEEVTISRLIVSMIPLEYVKITGGRKSWDELYFLPKDFEAVRAKLISLKPEETEAYIAERKQFVRSNERAADYYRLWYDRRPASNVSIDAKIGRIKAIREKLIAMGYENELNNIRYPDNFFTHPLVNQTRALTDRIWANIKDKLVTYMESMKLKRLARERMDVVNSRKTLAVEILREFKNTFSPSLVLPSLTDFLNSPLANSILELPSEVEVTHQTFAPVTSGLSAFCIAWRHDVHRRLAEFVIGPGSTLSADDKLVRLQLASTVFLCRRCHLGAHKLIPLMYPDTITHQCLTISPLKDAVPSDPARRLNSKSYFARDTWNTDCLMRDETLCRVTQGVVRSMGFNPETASTAQLDISPLLLECQSCPRNRNADGTHTSVAYGWRALVRHFYEKHRSGPASTVNAAVIKDGRVLESGSSVKCLKAVLFDQVFLSTHCRDLPCEDYTRPFDGLIKHITDTHHIQVPRMTIDWYEEFAWSKESMHPRLKVDICIA</sequence>
<gene>
    <name evidence="3" type="ORF">EV420DRAFT_1524036</name>
</gene>
<feature type="domain" description="F-box" evidence="2">
    <location>
        <begin position="31"/>
        <end position="80"/>
    </location>
</feature>
<dbReference type="InterPro" id="IPR001810">
    <property type="entry name" value="F-box_dom"/>
</dbReference>
<name>A0AA39NB82_ARMTA</name>
<reference evidence="3" key="1">
    <citation type="submission" date="2023-06" db="EMBL/GenBank/DDBJ databases">
        <authorList>
            <consortium name="Lawrence Berkeley National Laboratory"/>
            <person name="Ahrendt S."/>
            <person name="Sahu N."/>
            <person name="Indic B."/>
            <person name="Wong-Bajracharya J."/>
            <person name="Merenyi Z."/>
            <person name="Ke H.-M."/>
            <person name="Monk M."/>
            <person name="Kocsube S."/>
            <person name="Drula E."/>
            <person name="Lipzen A."/>
            <person name="Balint B."/>
            <person name="Henrissat B."/>
            <person name="Andreopoulos B."/>
            <person name="Martin F.M."/>
            <person name="Harder C.B."/>
            <person name="Rigling D."/>
            <person name="Ford K.L."/>
            <person name="Foster G.D."/>
            <person name="Pangilinan J."/>
            <person name="Papanicolaou A."/>
            <person name="Barry K."/>
            <person name="LaButti K."/>
            <person name="Viragh M."/>
            <person name="Koriabine M."/>
            <person name="Yan M."/>
            <person name="Riley R."/>
            <person name="Champramary S."/>
            <person name="Plett K.L."/>
            <person name="Tsai I.J."/>
            <person name="Slot J."/>
            <person name="Sipos G."/>
            <person name="Plett J."/>
            <person name="Nagy L.G."/>
            <person name="Grigoriev I.V."/>
        </authorList>
    </citation>
    <scope>NUCLEOTIDE SEQUENCE</scope>
    <source>
        <strain evidence="3">CCBAS 213</strain>
    </source>
</reference>
<comment type="caution">
    <text evidence="3">The sequence shown here is derived from an EMBL/GenBank/DDBJ whole genome shotgun (WGS) entry which is preliminary data.</text>
</comment>
<proteinExistence type="predicted"/>
<evidence type="ECO:0000313" key="3">
    <source>
        <dbReference type="EMBL" id="KAK0462338.1"/>
    </source>
</evidence>